<gene>
    <name evidence="1" type="ORF">GCM10022295_90570</name>
</gene>
<accession>A0ABP6Z0M4</accession>
<keyword evidence="2" id="KW-1185">Reference proteome</keyword>
<proteinExistence type="predicted"/>
<dbReference type="EMBL" id="BAABCE010000037">
    <property type="protein sequence ID" value="GAA3595208.1"/>
    <property type="molecule type" value="Genomic_DNA"/>
</dbReference>
<reference evidence="2" key="1">
    <citation type="journal article" date="2019" name="Int. J. Syst. Evol. Microbiol.">
        <title>The Global Catalogue of Microorganisms (GCM) 10K type strain sequencing project: providing services to taxonomists for standard genome sequencing and annotation.</title>
        <authorList>
            <consortium name="The Broad Institute Genomics Platform"/>
            <consortium name="The Broad Institute Genome Sequencing Center for Infectious Disease"/>
            <person name="Wu L."/>
            <person name="Ma J."/>
        </authorList>
    </citation>
    <scope>NUCLEOTIDE SEQUENCE [LARGE SCALE GENOMIC DNA]</scope>
    <source>
        <strain evidence="2">JCM 17656</strain>
    </source>
</reference>
<protein>
    <submittedName>
        <fullName evidence="1">Uncharacterized protein</fullName>
    </submittedName>
</protein>
<evidence type="ECO:0000313" key="2">
    <source>
        <dbReference type="Proteomes" id="UP001500707"/>
    </source>
</evidence>
<name>A0ABP6Z0M4_9ACTN</name>
<comment type="caution">
    <text evidence="1">The sequence shown here is derived from an EMBL/GenBank/DDBJ whole genome shotgun (WGS) entry which is preliminary data.</text>
</comment>
<organism evidence="1 2">
    <name type="scientific">Streptomyces osmaniensis</name>
    <dbReference type="NCBI Taxonomy" id="593134"/>
    <lineage>
        <taxon>Bacteria</taxon>
        <taxon>Bacillati</taxon>
        <taxon>Actinomycetota</taxon>
        <taxon>Actinomycetes</taxon>
        <taxon>Kitasatosporales</taxon>
        <taxon>Streptomycetaceae</taxon>
        <taxon>Streptomyces</taxon>
    </lineage>
</organism>
<sequence length="86" mass="9258">MDRIRAILDLAGQDILGEMDNITDPVARQEAAREVNETLLPALVAEVKAHRAETVAGLREGRTLAQVGELLGGTSIARVDQILKGR</sequence>
<dbReference type="Proteomes" id="UP001500707">
    <property type="component" value="Unassembled WGS sequence"/>
</dbReference>
<evidence type="ECO:0000313" key="1">
    <source>
        <dbReference type="EMBL" id="GAA3595208.1"/>
    </source>
</evidence>